<organism evidence="11">
    <name type="scientific">Sesamum calycinum</name>
    <dbReference type="NCBI Taxonomy" id="2727403"/>
    <lineage>
        <taxon>Eukaryota</taxon>
        <taxon>Viridiplantae</taxon>
        <taxon>Streptophyta</taxon>
        <taxon>Embryophyta</taxon>
        <taxon>Tracheophyta</taxon>
        <taxon>Spermatophyta</taxon>
        <taxon>Magnoliopsida</taxon>
        <taxon>eudicotyledons</taxon>
        <taxon>Gunneridae</taxon>
        <taxon>Pentapetalae</taxon>
        <taxon>asterids</taxon>
        <taxon>lamiids</taxon>
        <taxon>Lamiales</taxon>
        <taxon>Pedaliaceae</taxon>
        <taxon>Sesamum</taxon>
    </lineage>
</organism>
<keyword evidence="6" id="KW-0067">ATP-binding</keyword>
<comment type="caution">
    <text evidence="11">The sequence shown here is derived from an EMBL/GenBank/DDBJ whole genome shotgun (WGS) entry which is preliminary data.</text>
</comment>
<dbReference type="AlphaFoldDB" id="A0AAW2R950"/>
<dbReference type="PANTHER" id="PTHR36766:SF40">
    <property type="entry name" value="DISEASE RESISTANCE PROTEIN RGA3"/>
    <property type="match status" value="1"/>
</dbReference>
<feature type="domain" description="Disease resistance R13L4/SHOC-2-like LRR" evidence="10">
    <location>
        <begin position="575"/>
        <end position="898"/>
    </location>
</feature>
<keyword evidence="2" id="KW-0433">Leucine-rich repeat</keyword>
<evidence type="ECO:0000259" key="10">
    <source>
        <dbReference type="Pfam" id="PF23598"/>
    </source>
</evidence>
<comment type="similarity">
    <text evidence="1">Belongs to the disease resistance NB-LRR family.</text>
</comment>
<dbReference type="InterPro" id="IPR042197">
    <property type="entry name" value="Apaf_helical"/>
</dbReference>
<dbReference type="GO" id="GO:0005524">
    <property type="term" value="F:ATP binding"/>
    <property type="evidence" value="ECO:0007669"/>
    <property type="project" value="UniProtKB-KW"/>
</dbReference>
<gene>
    <name evidence="11" type="ORF">Scaly_0766500</name>
</gene>
<evidence type="ECO:0000256" key="3">
    <source>
        <dbReference type="ARBA" id="ARBA00022737"/>
    </source>
</evidence>
<evidence type="ECO:0000256" key="1">
    <source>
        <dbReference type="ARBA" id="ARBA00008894"/>
    </source>
</evidence>
<dbReference type="PRINTS" id="PR00364">
    <property type="entry name" value="DISEASERSIST"/>
</dbReference>
<dbReference type="InterPro" id="IPR036388">
    <property type="entry name" value="WH-like_DNA-bd_sf"/>
</dbReference>
<dbReference type="Pfam" id="PF23598">
    <property type="entry name" value="LRR_14"/>
    <property type="match status" value="1"/>
</dbReference>
<dbReference type="CDD" id="cd14798">
    <property type="entry name" value="RX-CC_like"/>
    <property type="match status" value="1"/>
</dbReference>
<dbReference type="GO" id="GO:0051707">
    <property type="term" value="P:response to other organism"/>
    <property type="evidence" value="ECO:0007669"/>
    <property type="project" value="UniProtKB-ARBA"/>
</dbReference>
<accession>A0AAW2R950</accession>
<dbReference type="InterPro" id="IPR041118">
    <property type="entry name" value="Rx_N"/>
</dbReference>
<dbReference type="SUPFAM" id="SSF52058">
    <property type="entry name" value="L domain-like"/>
    <property type="match status" value="1"/>
</dbReference>
<evidence type="ECO:0000313" key="11">
    <source>
        <dbReference type="EMBL" id="KAL0376489.1"/>
    </source>
</evidence>
<protein>
    <submittedName>
        <fullName evidence="11">Disease resistance protein RGA1</fullName>
    </submittedName>
</protein>
<keyword evidence="4" id="KW-0547">Nucleotide-binding</keyword>
<feature type="domain" description="Disease resistance N-terminal" evidence="8">
    <location>
        <begin position="7"/>
        <end position="97"/>
    </location>
</feature>
<keyword evidence="5" id="KW-0611">Plant defense</keyword>
<dbReference type="InterPro" id="IPR027417">
    <property type="entry name" value="P-loop_NTPase"/>
</dbReference>
<dbReference type="InterPro" id="IPR002182">
    <property type="entry name" value="NB-ARC"/>
</dbReference>
<evidence type="ECO:0000256" key="5">
    <source>
        <dbReference type="ARBA" id="ARBA00022821"/>
    </source>
</evidence>
<feature type="domain" description="NB-ARC" evidence="7">
    <location>
        <begin position="211"/>
        <end position="365"/>
    </location>
</feature>
<dbReference type="Gene3D" id="3.40.50.300">
    <property type="entry name" value="P-loop containing nucleotide triphosphate hydrolases"/>
    <property type="match status" value="1"/>
</dbReference>
<dbReference type="Pfam" id="PF18052">
    <property type="entry name" value="Rx_N"/>
    <property type="match status" value="1"/>
</dbReference>
<dbReference type="Gene3D" id="1.10.8.430">
    <property type="entry name" value="Helical domain of apoptotic protease-activating factors"/>
    <property type="match status" value="1"/>
</dbReference>
<reference evidence="11" key="2">
    <citation type="journal article" date="2024" name="Plant">
        <title>Genomic evolution and insights into agronomic trait innovations of Sesamum species.</title>
        <authorList>
            <person name="Miao H."/>
            <person name="Wang L."/>
            <person name="Qu L."/>
            <person name="Liu H."/>
            <person name="Sun Y."/>
            <person name="Le M."/>
            <person name="Wang Q."/>
            <person name="Wei S."/>
            <person name="Zheng Y."/>
            <person name="Lin W."/>
            <person name="Duan Y."/>
            <person name="Cao H."/>
            <person name="Xiong S."/>
            <person name="Wang X."/>
            <person name="Wei L."/>
            <person name="Li C."/>
            <person name="Ma Q."/>
            <person name="Ju M."/>
            <person name="Zhao R."/>
            <person name="Li G."/>
            <person name="Mu C."/>
            <person name="Tian Q."/>
            <person name="Mei H."/>
            <person name="Zhang T."/>
            <person name="Gao T."/>
            <person name="Zhang H."/>
        </authorList>
    </citation>
    <scope>NUCLEOTIDE SEQUENCE</scope>
    <source>
        <strain evidence="11">KEN8</strain>
    </source>
</reference>
<dbReference type="InterPro" id="IPR055414">
    <property type="entry name" value="LRR_R13L4/SHOC2-like"/>
</dbReference>
<dbReference type="Gene3D" id="3.80.10.10">
    <property type="entry name" value="Ribonuclease Inhibitor"/>
    <property type="match status" value="1"/>
</dbReference>
<dbReference type="InterPro" id="IPR032675">
    <property type="entry name" value="LRR_dom_sf"/>
</dbReference>
<dbReference type="InterPro" id="IPR058922">
    <property type="entry name" value="WHD_DRP"/>
</dbReference>
<evidence type="ECO:0000259" key="9">
    <source>
        <dbReference type="Pfam" id="PF23559"/>
    </source>
</evidence>
<evidence type="ECO:0000259" key="8">
    <source>
        <dbReference type="Pfam" id="PF18052"/>
    </source>
</evidence>
<dbReference type="GO" id="GO:0006952">
    <property type="term" value="P:defense response"/>
    <property type="evidence" value="ECO:0007669"/>
    <property type="project" value="UniProtKB-KW"/>
</dbReference>
<dbReference type="FunFam" id="1.10.10.10:FF:000322">
    <property type="entry name" value="Probable disease resistance protein At1g63360"/>
    <property type="match status" value="1"/>
</dbReference>
<dbReference type="Pfam" id="PF00931">
    <property type="entry name" value="NB-ARC"/>
    <property type="match status" value="1"/>
</dbReference>
<sequence>MADVCVSVVLKRLAPSIEDGIRKEITLLLNADKEAQSLSQKLKKIHLVLADAERKGVEDPSVKSWLDKLQSISYDIDDALDEWELQNIRQKLQDDHAHNSDHHTDSWEKKVCSFLQSVCLCFKQTVHRRTIALDVKDIHERLDRIAQENENEFNFIPNLGRAADSKKFKSNPSKSFVDVSKIHGRDDDKKTLVAKLLSKSSGGLGDDVRVDGVPIISIVGVGGMGKTALAQLVFNDDQVKNQFKLKIWVCVSDPFDEIKIAKAILEDTDRASSSLSEPQTLLKAVEKSISGQKFLLVLDDVWEEDDSKWESLKECLKSGDPGSRILVTTRKTRVAEIMGTTYMHTLEPLPDSYCWSVLSQLAFQGRGETDREMLKETGLEIAKKCKGLPLAAKTIGGLLRFKTSLQEWQEILDSKMWELEKVRKDLFPLLTLSYNELHPAMKRCFSFCAIFPKDELINVDKLIRMWMAQGFLFSSGSSGRELERTGRDYFDDLAMRSFFQDFQKDKTGNNIIINCKMHDIVHDFAQFLTKNECLVVENVERGTQVVPSENTRHMNLLLPKGNADFGPFSIWQAEQLRSCLCSRNEIPLTLFSRLKRVRLLSLHACRLKEIPKEIGNLIHIRYLDVSSNTQIKELPETIYDLHYLQTLNVQLCTSLGGLPAQGIHKLINLRHLLNSEASFRSFRLPQGFEKLTDLRTLSEFNASASGNNLGLLKGFNQLGGSLFIRLCSDFDELEAKEADLASKKSIQTLRLEVGAARTETIEALQPHSNLPILVFGGGKHLPKWISTLTNLRKLTVNGLMPKRSKATDYWLPLAKLPLLEDLDVIGCGIERVGHEFLGINEMTPSASSCGSIFPKLKTLSFKMCLLWTVWEDISEEQAINVTTSILPCLQELHLNACSELRSLPHRLLTKATSLRHLTVHNCGFLQSRYNEETGADRIQLSHIPQVEFSSRKSIFSNGGLFLRSR</sequence>
<dbReference type="PANTHER" id="PTHR36766">
    <property type="entry name" value="PLANT BROAD-SPECTRUM MILDEW RESISTANCE PROTEIN RPW8"/>
    <property type="match status" value="1"/>
</dbReference>
<evidence type="ECO:0000259" key="7">
    <source>
        <dbReference type="Pfam" id="PF00931"/>
    </source>
</evidence>
<reference evidence="11" key="1">
    <citation type="submission" date="2020-06" db="EMBL/GenBank/DDBJ databases">
        <authorList>
            <person name="Li T."/>
            <person name="Hu X."/>
            <person name="Zhang T."/>
            <person name="Song X."/>
            <person name="Zhang H."/>
            <person name="Dai N."/>
            <person name="Sheng W."/>
            <person name="Hou X."/>
            <person name="Wei L."/>
        </authorList>
    </citation>
    <scope>NUCLEOTIDE SEQUENCE</scope>
    <source>
        <strain evidence="11">KEN8</strain>
        <tissue evidence="11">Leaf</tissue>
    </source>
</reference>
<feature type="domain" description="Disease resistance protein winged helix" evidence="9">
    <location>
        <begin position="450"/>
        <end position="525"/>
    </location>
</feature>
<dbReference type="GO" id="GO:0043531">
    <property type="term" value="F:ADP binding"/>
    <property type="evidence" value="ECO:0007669"/>
    <property type="project" value="InterPro"/>
</dbReference>
<name>A0AAW2R950_9LAMI</name>
<dbReference type="EMBL" id="JACGWM010000004">
    <property type="protein sequence ID" value="KAL0376489.1"/>
    <property type="molecule type" value="Genomic_DNA"/>
</dbReference>
<dbReference type="InterPro" id="IPR038005">
    <property type="entry name" value="RX-like_CC"/>
</dbReference>
<dbReference type="Gene3D" id="1.10.10.10">
    <property type="entry name" value="Winged helix-like DNA-binding domain superfamily/Winged helix DNA-binding domain"/>
    <property type="match status" value="1"/>
</dbReference>
<evidence type="ECO:0000256" key="6">
    <source>
        <dbReference type="ARBA" id="ARBA00022840"/>
    </source>
</evidence>
<keyword evidence="3" id="KW-0677">Repeat</keyword>
<dbReference type="SUPFAM" id="SSF52540">
    <property type="entry name" value="P-loop containing nucleoside triphosphate hydrolases"/>
    <property type="match status" value="1"/>
</dbReference>
<evidence type="ECO:0000256" key="2">
    <source>
        <dbReference type="ARBA" id="ARBA00022614"/>
    </source>
</evidence>
<dbReference type="Gene3D" id="1.20.5.4130">
    <property type="match status" value="1"/>
</dbReference>
<dbReference type="Pfam" id="PF23559">
    <property type="entry name" value="WHD_DRP"/>
    <property type="match status" value="1"/>
</dbReference>
<evidence type="ECO:0000256" key="4">
    <source>
        <dbReference type="ARBA" id="ARBA00022741"/>
    </source>
</evidence>
<proteinExistence type="inferred from homology"/>